<evidence type="ECO:0000313" key="3">
    <source>
        <dbReference type="Proteomes" id="UP000266272"/>
    </source>
</evidence>
<keyword evidence="1" id="KW-0732">Signal</keyword>
<comment type="caution">
    <text evidence="2">The sequence shown here is derived from an EMBL/GenBank/DDBJ whole genome shotgun (WGS) entry which is preliminary data.</text>
</comment>
<evidence type="ECO:0000256" key="1">
    <source>
        <dbReference type="SAM" id="SignalP"/>
    </source>
</evidence>
<dbReference type="Proteomes" id="UP000266272">
    <property type="component" value="Unassembled WGS sequence"/>
</dbReference>
<dbReference type="SUPFAM" id="SSF49695">
    <property type="entry name" value="gamma-Crystallin-like"/>
    <property type="match status" value="1"/>
</dbReference>
<dbReference type="Gene3D" id="2.60.20.10">
    <property type="entry name" value="Crystallins"/>
    <property type="match status" value="1"/>
</dbReference>
<organism evidence="2 3">
    <name type="scientific">Trichoderma arundinaceum</name>
    <dbReference type="NCBI Taxonomy" id="490622"/>
    <lineage>
        <taxon>Eukaryota</taxon>
        <taxon>Fungi</taxon>
        <taxon>Dikarya</taxon>
        <taxon>Ascomycota</taxon>
        <taxon>Pezizomycotina</taxon>
        <taxon>Sordariomycetes</taxon>
        <taxon>Hypocreomycetidae</taxon>
        <taxon>Hypocreales</taxon>
        <taxon>Hypocreaceae</taxon>
        <taxon>Trichoderma</taxon>
    </lineage>
</organism>
<sequence>MQFSGVLSLVFATIVAAQDVVSISSATLFSKPDFQGETFTISGADDVLGVCNPVVGFPDVQSIKVSAGHACVLYNTADCDIPYAAYDRDTATTLVNGAFAAFSCGVAIGN</sequence>
<gene>
    <name evidence="2" type="ORF">TARUN_9482</name>
</gene>
<protein>
    <recommendedName>
        <fullName evidence="4">SSCRP protein</fullName>
    </recommendedName>
</protein>
<keyword evidence="3" id="KW-1185">Reference proteome</keyword>
<feature type="signal peptide" evidence="1">
    <location>
        <begin position="1"/>
        <end position="17"/>
    </location>
</feature>
<dbReference type="OrthoDB" id="4880483at2759"/>
<name>A0A395N9H0_TRIAR</name>
<feature type="chain" id="PRO_5017486426" description="SSCRP protein" evidence="1">
    <location>
        <begin position="18"/>
        <end position="110"/>
    </location>
</feature>
<dbReference type="EMBL" id="PXOA01000774">
    <property type="protein sequence ID" value="RFU72778.1"/>
    <property type="molecule type" value="Genomic_DNA"/>
</dbReference>
<accession>A0A395N9H0</accession>
<evidence type="ECO:0000313" key="2">
    <source>
        <dbReference type="EMBL" id="RFU72778.1"/>
    </source>
</evidence>
<dbReference type="InterPro" id="IPR011024">
    <property type="entry name" value="G_crystallin-like"/>
</dbReference>
<reference evidence="2 3" key="1">
    <citation type="journal article" date="2018" name="PLoS Pathog.">
        <title>Evolution of structural diversity of trichothecenes, a family of toxins produced by plant pathogenic and entomopathogenic fungi.</title>
        <authorList>
            <person name="Proctor R.H."/>
            <person name="McCormick S.P."/>
            <person name="Kim H.S."/>
            <person name="Cardoza R.E."/>
            <person name="Stanley A.M."/>
            <person name="Lindo L."/>
            <person name="Kelly A."/>
            <person name="Brown D.W."/>
            <person name="Lee T."/>
            <person name="Vaughan M.M."/>
            <person name="Alexander N.J."/>
            <person name="Busman M."/>
            <person name="Gutierrez S."/>
        </authorList>
    </citation>
    <scope>NUCLEOTIDE SEQUENCE [LARGE SCALE GENOMIC DNA]</scope>
    <source>
        <strain evidence="2 3">IBT 40837</strain>
    </source>
</reference>
<dbReference type="AlphaFoldDB" id="A0A395N9H0"/>
<proteinExistence type="predicted"/>
<evidence type="ECO:0008006" key="4">
    <source>
        <dbReference type="Google" id="ProtNLM"/>
    </source>
</evidence>